<dbReference type="Gene3D" id="1.20.1740.10">
    <property type="entry name" value="Amino acid/polyamine transporter I"/>
    <property type="match status" value="1"/>
</dbReference>
<dbReference type="Proteomes" id="UP000028123">
    <property type="component" value="Unassembled WGS sequence"/>
</dbReference>
<comment type="subcellular location">
    <subcellularLocation>
        <location evidence="1">Membrane</location>
        <topology evidence="1">Multi-pass membrane protein</topology>
    </subcellularLocation>
</comment>
<evidence type="ECO:0000256" key="7">
    <source>
        <dbReference type="ARBA" id="ARBA00023136"/>
    </source>
</evidence>
<evidence type="ECO:0000256" key="5">
    <source>
        <dbReference type="ARBA" id="ARBA00022692"/>
    </source>
</evidence>
<dbReference type="OrthoDB" id="2380120at2"/>
<comment type="caution">
    <text evidence="9">The sequence shown here is derived from an EMBL/GenBank/DDBJ whole genome shotgun (WGS) entry which is preliminary data.</text>
</comment>
<protein>
    <submittedName>
        <fullName evidence="9">Spore gernimation protein</fullName>
    </submittedName>
</protein>
<feature type="transmembrane region" description="Helical" evidence="8">
    <location>
        <begin position="122"/>
        <end position="139"/>
    </location>
</feature>
<dbReference type="eggNOG" id="COG0814">
    <property type="taxonomic scope" value="Bacteria"/>
</dbReference>
<name>A0A081P7K7_9BACL</name>
<evidence type="ECO:0000256" key="4">
    <source>
        <dbReference type="ARBA" id="ARBA00022544"/>
    </source>
</evidence>
<sequence>MKKYAFNDITLMQYIFLIAGIQLGVGLLQLPRELAELAGTDGWIAILIGFVIATCSSLMIVQVMKRYPDGTLFDLLKRYVGKWAGQAAALLTALYFAFFSYTIMVRAVLFVRSWILPKTPDFVMLILLAIPSYLIARGGVRVLGRYAELVFYITLWMPFFYLLSLRESNWLYMLPLFKEGLQPILLAVKPSLFAFLGFEAAFLFYPFLKSKQYASQGIIVANTLTLLVYLHVTLTCNVFYSPDTITHFNEPPVNVLKTMEFRFIERLEIVFLSFFIMTISTTWLPVIYLSVFSINWMFGKEDHRKLLQWFMLLLVVSVLFIKPTFNKTDKWIEIVSLIGIFFGYLSPYVLWLYVWLHDRLRWRRRGA</sequence>
<evidence type="ECO:0000256" key="6">
    <source>
        <dbReference type="ARBA" id="ARBA00022989"/>
    </source>
</evidence>
<proteinExistence type="inferred from homology"/>
<evidence type="ECO:0000256" key="2">
    <source>
        <dbReference type="ARBA" id="ARBA00007998"/>
    </source>
</evidence>
<dbReference type="NCBIfam" id="TIGR00912">
    <property type="entry name" value="2A0309"/>
    <property type="match status" value="1"/>
</dbReference>
<evidence type="ECO:0000313" key="10">
    <source>
        <dbReference type="Proteomes" id="UP000028123"/>
    </source>
</evidence>
<feature type="transmembrane region" description="Helical" evidence="8">
    <location>
        <begin position="184"/>
        <end position="205"/>
    </location>
</feature>
<accession>A0A081P7K7</accession>
<feature type="transmembrane region" description="Helical" evidence="8">
    <location>
        <begin position="146"/>
        <end position="164"/>
    </location>
</feature>
<dbReference type="EMBL" id="JNVM01000006">
    <property type="protein sequence ID" value="KEQ26680.1"/>
    <property type="molecule type" value="Genomic_DNA"/>
</dbReference>
<feature type="transmembrane region" description="Helical" evidence="8">
    <location>
        <begin position="217"/>
        <end position="240"/>
    </location>
</feature>
<reference evidence="9 10" key="1">
    <citation type="submission" date="2014-06" db="EMBL/GenBank/DDBJ databases">
        <title>Draft genome sequence of Paenibacillus sp. MSt1.</title>
        <authorList>
            <person name="Aw Y.K."/>
            <person name="Ong K.S."/>
            <person name="Gan H.M."/>
            <person name="Lee S.M."/>
        </authorList>
    </citation>
    <scope>NUCLEOTIDE SEQUENCE [LARGE SCALE GENOMIC DNA]</scope>
    <source>
        <strain evidence="9 10">MSt1</strain>
    </source>
</reference>
<comment type="similarity">
    <text evidence="2">Belongs to the amino acid-polyamine-organocation (APC) superfamily. Spore germination protein (SGP) (TC 2.A.3.9) family.</text>
</comment>
<keyword evidence="3" id="KW-0813">Transport</keyword>
<organism evidence="9 10">
    <name type="scientific">Paenibacillus tyrfis</name>
    <dbReference type="NCBI Taxonomy" id="1501230"/>
    <lineage>
        <taxon>Bacteria</taxon>
        <taxon>Bacillati</taxon>
        <taxon>Bacillota</taxon>
        <taxon>Bacilli</taxon>
        <taxon>Bacillales</taxon>
        <taxon>Paenibacillaceae</taxon>
        <taxon>Paenibacillus</taxon>
    </lineage>
</organism>
<keyword evidence="7 8" id="KW-0472">Membrane</keyword>
<keyword evidence="4" id="KW-0309">Germination</keyword>
<evidence type="ECO:0000256" key="8">
    <source>
        <dbReference type="SAM" id="Phobius"/>
    </source>
</evidence>
<dbReference type="PANTHER" id="PTHR34975">
    <property type="entry name" value="SPORE GERMINATION PROTEIN A2"/>
    <property type="match status" value="1"/>
</dbReference>
<feature type="transmembrane region" description="Helical" evidence="8">
    <location>
        <begin position="83"/>
        <end position="110"/>
    </location>
</feature>
<dbReference type="AlphaFoldDB" id="A0A081P7K7"/>
<keyword evidence="6 8" id="KW-1133">Transmembrane helix</keyword>
<dbReference type="InterPro" id="IPR004761">
    <property type="entry name" value="Spore_GerAB"/>
</dbReference>
<keyword evidence="5 8" id="KW-0812">Transmembrane</keyword>
<dbReference type="GO" id="GO:0009847">
    <property type="term" value="P:spore germination"/>
    <property type="evidence" value="ECO:0007669"/>
    <property type="project" value="InterPro"/>
</dbReference>
<feature type="transmembrane region" description="Helical" evidence="8">
    <location>
        <begin position="331"/>
        <end position="356"/>
    </location>
</feature>
<evidence type="ECO:0000256" key="1">
    <source>
        <dbReference type="ARBA" id="ARBA00004141"/>
    </source>
</evidence>
<dbReference type="GO" id="GO:0016020">
    <property type="term" value="C:membrane"/>
    <property type="evidence" value="ECO:0007669"/>
    <property type="project" value="UniProtKB-SubCell"/>
</dbReference>
<dbReference type="PANTHER" id="PTHR34975:SF2">
    <property type="entry name" value="SPORE GERMINATION PROTEIN A2"/>
    <property type="match status" value="1"/>
</dbReference>
<gene>
    <name evidence="9" type="ORF">ET33_33115</name>
</gene>
<feature type="transmembrane region" description="Helical" evidence="8">
    <location>
        <begin position="42"/>
        <end position="63"/>
    </location>
</feature>
<evidence type="ECO:0000256" key="3">
    <source>
        <dbReference type="ARBA" id="ARBA00022448"/>
    </source>
</evidence>
<evidence type="ECO:0000313" key="9">
    <source>
        <dbReference type="EMBL" id="KEQ26680.1"/>
    </source>
</evidence>
<feature type="transmembrane region" description="Helical" evidence="8">
    <location>
        <begin position="306"/>
        <end position="325"/>
    </location>
</feature>
<feature type="transmembrane region" description="Helical" evidence="8">
    <location>
        <begin position="12"/>
        <end position="30"/>
    </location>
</feature>
<feature type="transmembrane region" description="Helical" evidence="8">
    <location>
        <begin position="269"/>
        <end position="294"/>
    </location>
</feature>
<keyword evidence="10" id="KW-1185">Reference proteome</keyword>
<dbReference type="RefSeq" id="WP_036679630.1">
    <property type="nucleotide sequence ID" value="NZ_JNVM01000006.1"/>
</dbReference>
<dbReference type="Pfam" id="PF03845">
    <property type="entry name" value="Spore_permease"/>
    <property type="match status" value="1"/>
</dbReference>